<dbReference type="KEGG" id="soy:115888605"/>
<evidence type="ECO:0000313" key="8">
    <source>
        <dbReference type="Proteomes" id="UP000504635"/>
    </source>
</evidence>
<sequence>MNSRLPQTVSLIDSNQENARIKAKAAHVNITQPTRRGALGDVGNTLTDTRNGKKTEKTFMGPPVQPPAKNNFDLTKIKVAATSNKDTTLKSTKENVDANKKKVLQTKPVRQESIILKKSSIVQVQTKAPEVIKTKQSQNVKNATIYDPDEKTKDDPLMVTQYTQDILAYLRSLEDQFPIKEKFLEDAKVTSRMRATLVNWLVEIHLNLSLELDTLYLSVTLIDRYLQVNKAVNRSIFQLVGSTALFLACKIEELQLPEVSDFVYIADNAFNRKQLLQMEVDMVRRLDFRMSWPLPIYFLRRYSKIAQVKSDQYNLSKYILELALLDYSVAHVKPSIQAAAACCLAMAITNEVMDASKVWTPTLVHYTTYHYSDFKSVAYEFARIIVKAQTSKFDTVKQKYSKSKFEKISLNFRLNGPLIRKMTLGPVFK</sequence>
<dbReference type="PROSITE" id="PS00292">
    <property type="entry name" value="CYCLINS"/>
    <property type="match status" value="1"/>
</dbReference>
<feature type="domain" description="Cyclin C-terminal" evidence="7">
    <location>
        <begin position="293"/>
        <end position="414"/>
    </location>
</feature>
<dbReference type="InterPro" id="IPR036915">
    <property type="entry name" value="Cyclin-like_sf"/>
</dbReference>
<dbReference type="RefSeq" id="XP_030764225.1">
    <property type="nucleotide sequence ID" value="XM_030908365.1"/>
</dbReference>
<dbReference type="FunFam" id="1.10.472.10:FF:000001">
    <property type="entry name" value="G2/mitotic-specific cyclin"/>
    <property type="match status" value="1"/>
</dbReference>
<evidence type="ECO:0000259" key="6">
    <source>
        <dbReference type="SMART" id="SM00385"/>
    </source>
</evidence>
<comment type="similarity">
    <text evidence="4">Belongs to the cyclin family.</text>
</comment>
<feature type="region of interest" description="Disordered" evidence="5">
    <location>
        <begin position="35"/>
        <end position="70"/>
    </location>
</feature>
<dbReference type="GeneID" id="115888605"/>
<dbReference type="SMART" id="SM01332">
    <property type="entry name" value="Cyclin_C"/>
    <property type="match status" value="1"/>
</dbReference>
<dbReference type="GO" id="GO:0051301">
    <property type="term" value="P:cell division"/>
    <property type="evidence" value="ECO:0007669"/>
    <property type="project" value="UniProtKB-KW"/>
</dbReference>
<dbReference type="InterPro" id="IPR013763">
    <property type="entry name" value="Cyclin-like_dom"/>
</dbReference>
<organism evidence="8 9">
    <name type="scientific">Sitophilus oryzae</name>
    <name type="common">Rice weevil</name>
    <name type="synonym">Curculio oryzae</name>
    <dbReference type="NCBI Taxonomy" id="7048"/>
    <lineage>
        <taxon>Eukaryota</taxon>
        <taxon>Metazoa</taxon>
        <taxon>Ecdysozoa</taxon>
        <taxon>Arthropoda</taxon>
        <taxon>Hexapoda</taxon>
        <taxon>Insecta</taxon>
        <taxon>Pterygota</taxon>
        <taxon>Neoptera</taxon>
        <taxon>Endopterygota</taxon>
        <taxon>Coleoptera</taxon>
        <taxon>Polyphaga</taxon>
        <taxon>Cucujiformia</taxon>
        <taxon>Curculionidae</taxon>
        <taxon>Dryophthorinae</taxon>
        <taxon>Sitophilus</taxon>
    </lineage>
</organism>
<dbReference type="OrthoDB" id="5590282at2759"/>
<evidence type="ECO:0000256" key="3">
    <source>
        <dbReference type="ARBA" id="ARBA00023306"/>
    </source>
</evidence>
<evidence type="ECO:0000256" key="4">
    <source>
        <dbReference type="RuleBase" id="RU000383"/>
    </source>
</evidence>
<dbReference type="AlphaFoldDB" id="A0A6J2YN23"/>
<dbReference type="PIRSF" id="PIRSF001771">
    <property type="entry name" value="Cyclin_A_B_D_E"/>
    <property type="match status" value="1"/>
</dbReference>
<dbReference type="Pfam" id="PF02984">
    <property type="entry name" value="Cyclin_C"/>
    <property type="match status" value="1"/>
</dbReference>
<feature type="domain" description="Cyclin-like" evidence="6">
    <location>
        <begin position="297"/>
        <end position="387"/>
    </location>
</feature>
<dbReference type="Gene3D" id="1.10.472.10">
    <property type="entry name" value="Cyclin-like"/>
    <property type="match status" value="2"/>
</dbReference>
<dbReference type="SMART" id="SM00385">
    <property type="entry name" value="CYCLIN"/>
    <property type="match status" value="2"/>
</dbReference>
<keyword evidence="8" id="KW-1185">Reference proteome</keyword>
<dbReference type="GO" id="GO:0044772">
    <property type="term" value="P:mitotic cell cycle phase transition"/>
    <property type="evidence" value="ECO:0007669"/>
    <property type="project" value="InterPro"/>
</dbReference>
<keyword evidence="2 4" id="KW-0195">Cyclin</keyword>
<evidence type="ECO:0000259" key="7">
    <source>
        <dbReference type="SMART" id="SM01332"/>
    </source>
</evidence>
<evidence type="ECO:0000256" key="1">
    <source>
        <dbReference type="ARBA" id="ARBA00022618"/>
    </source>
</evidence>
<evidence type="ECO:0000256" key="2">
    <source>
        <dbReference type="ARBA" id="ARBA00023127"/>
    </source>
</evidence>
<accession>A0A6J2YN23</accession>
<evidence type="ECO:0000313" key="10">
    <source>
        <dbReference type="RefSeq" id="XP_030764227.1"/>
    </source>
</evidence>
<dbReference type="SUPFAM" id="SSF47954">
    <property type="entry name" value="Cyclin-like"/>
    <property type="match status" value="2"/>
</dbReference>
<proteinExistence type="inferred from homology"/>
<dbReference type="Pfam" id="PF00134">
    <property type="entry name" value="Cyclin_N"/>
    <property type="match status" value="1"/>
</dbReference>
<dbReference type="GO" id="GO:0005634">
    <property type="term" value="C:nucleus"/>
    <property type="evidence" value="ECO:0007669"/>
    <property type="project" value="UniProtKB-ARBA"/>
</dbReference>
<dbReference type="InterPro" id="IPR048258">
    <property type="entry name" value="Cyclins_cyclin-box"/>
</dbReference>
<feature type="domain" description="Cyclin-like" evidence="6">
    <location>
        <begin position="199"/>
        <end position="284"/>
    </location>
</feature>
<keyword evidence="3" id="KW-0131">Cell cycle</keyword>
<dbReference type="InterPro" id="IPR006671">
    <property type="entry name" value="Cyclin_N"/>
</dbReference>
<evidence type="ECO:0000313" key="9">
    <source>
        <dbReference type="RefSeq" id="XP_030764225.1"/>
    </source>
</evidence>
<protein>
    <submittedName>
        <fullName evidence="9 10">G2/mitotic-specific cyclin-B2</fullName>
    </submittedName>
</protein>
<evidence type="ECO:0000256" key="5">
    <source>
        <dbReference type="SAM" id="MobiDB-lite"/>
    </source>
</evidence>
<dbReference type="InterPro" id="IPR039361">
    <property type="entry name" value="Cyclin"/>
</dbReference>
<dbReference type="GO" id="GO:0016538">
    <property type="term" value="F:cyclin-dependent protein serine/threonine kinase regulator activity"/>
    <property type="evidence" value="ECO:0007669"/>
    <property type="project" value="InterPro"/>
</dbReference>
<dbReference type="PANTHER" id="PTHR10177">
    <property type="entry name" value="CYCLINS"/>
    <property type="match status" value="1"/>
</dbReference>
<keyword evidence="1" id="KW-0132">Cell division</keyword>
<dbReference type="Proteomes" id="UP000504635">
    <property type="component" value="Unplaced"/>
</dbReference>
<dbReference type="InterPro" id="IPR004367">
    <property type="entry name" value="Cyclin_C-dom"/>
</dbReference>
<reference evidence="9 10" key="1">
    <citation type="submission" date="2025-04" db="UniProtKB">
        <authorList>
            <consortium name="RefSeq"/>
        </authorList>
    </citation>
    <scope>IDENTIFICATION</scope>
    <source>
        <tissue evidence="9 10">Gonads</tissue>
    </source>
</reference>
<name>A0A6J2YN23_SITOR</name>
<dbReference type="RefSeq" id="XP_030764227.1">
    <property type="nucleotide sequence ID" value="XM_030908367.1"/>
</dbReference>
<gene>
    <name evidence="9 10" type="primary">LOC115888605</name>
</gene>
<dbReference type="InterPro" id="IPR046965">
    <property type="entry name" value="Cyclin_A/B-like"/>
</dbReference>